<reference evidence="1" key="1">
    <citation type="submission" date="2022-04" db="EMBL/GenBank/DDBJ databases">
        <title>Jade perch genome.</title>
        <authorList>
            <person name="Chao B."/>
        </authorList>
    </citation>
    <scope>NUCLEOTIDE SEQUENCE</scope>
    <source>
        <strain evidence="1">CB-2022</strain>
    </source>
</reference>
<organism evidence="1 2">
    <name type="scientific">Scortum barcoo</name>
    <name type="common">barcoo grunter</name>
    <dbReference type="NCBI Taxonomy" id="214431"/>
    <lineage>
        <taxon>Eukaryota</taxon>
        <taxon>Metazoa</taxon>
        <taxon>Chordata</taxon>
        <taxon>Craniata</taxon>
        <taxon>Vertebrata</taxon>
        <taxon>Euteleostomi</taxon>
        <taxon>Actinopterygii</taxon>
        <taxon>Neopterygii</taxon>
        <taxon>Teleostei</taxon>
        <taxon>Neoteleostei</taxon>
        <taxon>Acanthomorphata</taxon>
        <taxon>Eupercaria</taxon>
        <taxon>Centrarchiformes</taxon>
        <taxon>Terapontoidei</taxon>
        <taxon>Terapontidae</taxon>
        <taxon>Scortum</taxon>
    </lineage>
</organism>
<dbReference type="Proteomes" id="UP000831701">
    <property type="component" value="Chromosome 24"/>
</dbReference>
<name>A0ACB8V6L7_9TELE</name>
<evidence type="ECO:0000313" key="2">
    <source>
        <dbReference type="Proteomes" id="UP000831701"/>
    </source>
</evidence>
<gene>
    <name evidence="1" type="ORF">L3Q82_005840</name>
</gene>
<evidence type="ECO:0000313" key="1">
    <source>
        <dbReference type="EMBL" id="KAI3351296.1"/>
    </source>
</evidence>
<sequence>MGLLTRDQIDRYRQASKPQARTVLEAKLRVWEEFGEAMEEDYRSASKRFWQTVRRLRRGKQYSANTVYSAGGELLTSTEDIVGRWKKILEDLLNPTDLPSSEEAGAGDSEVDSSITRAEVTEVVQVLEGLWEFAQPVHMCFVDLEKAFDRVPRGILWGVLLRVWGPGAFAKGCSVSVRHRSRELGSHCGNDVVLLASSSQDLQHVLERFAAECEAAGMRISTSKSEAMVLDRKRVACPLRVGGEVLPQVEEFKYLGVLFTSEGKMEREIDRRIGAASAVMRSVYRTVVVKKELSRKAKLSIYRSIYVPTLTPMVMNFGVAGRSLRDRVRSSVTREELGVEPLLLHIERSQLRWLGHLFRMPPGRLPREVFQACPTGRRPVEDPGHAGETMSLGWPGNASPGIPRKSWRKCLGLDYKCLDSTSVVKTPTFVHLAEHLQQQQTIREVEGESAGSHREEETATPPPTIRETAGGFSADAIRVQSGDSAKTEMDLFLRQYVRAWKEEKVTLNLPFSALSGLKRDTVISSKSVITIKVTKWFSGGGFLTGEMLLVLLLAAFSSSISDTLSSSLSSPSMSDGPQMADPSASDLMAETCSACSCMSVENVLYVNCEKITVYRPTQLIPPASSLYHLNFQNNFLIILYPNSFLNFTHAVSLQLGNNKLQNIEGGAFMGMSSLKQLHLNNNELKALPDNIFRFASLTHLDIRGNRIQKLPYLGVLEHIGRIVELQLDDNPWNCTCDLAPLKAWLENMPYNIFIGEAICETPSDLYGRLLKETNKQELCPMGTGSDFDVRMPPALPDNGQSPSKMSPTTVAPVATKAPKTTDSSKIYGNGIPCSCKAHPSDFGISVSCQERNIKNLADLFPKPPNAKKLHLSGNYIRDISPADFQGFEGLDLLHLGSNQIVTVQKGTFDSMPNLQLLYLNNNVLRSLPAYVFSGVSLARLNLKNNHFMTLPFSNIELRLLKNEILCPKLVARPPFILTSATPVLTSVSPAGVVFVLRRNKKPVGRQEGLGNQECGSMSLQLRRHSHKSGKKGSIPGDDLGGETFIPQTIEHIGKSHTCGIGRSSDMDAGFKFADSQRQKIILRNSADKDKDSLSTLERNKRLSTIDELEEFLPHREPSMFIQNFLDSKRDFNSIGMGGYEIRYPEKTLDKKMKKSSLIGGNHSKIVVEQRKSEYYELKAKLQGTPDYLQDIPEAAQQAFSNDDDDDGDSYSFQET</sequence>
<protein>
    <submittedName>
        <fullName evidence="1">Uncharacterized protein</fullName>
    </submittedName>
</protein>
<accession>A0ACB8V6L7</accession>
<proteinExistence type="predicted"/>
<keyword evidence="2" id="KW-1185">Reference proteome</keyword>
<dbReference type="EMBL" id="CM041554">
    <property type="protein sequence ID" value="KAI3351296.1"/>
    <property type="molecule type" value="Genomic_DNA"/>
</dbReference>
<comment type="caution">
    <text evidence="1">The sequence shown here is derived from an EMBL/GenBank/DDBJ whole genome shotgun (WGS) entry which is preliminary data.</text>
</comment>